<proteinExistence type="inferred from homology"/>
<dbReference type="InterPro" id="IPR010998">
    <property type="entry name" value="Integrase_recombinase_N"/>
</dbReference>
<dbReference type="InterPro" id="IPR002104">
    <property type="entry name" value="Integrase_catalytic"/>
</dbReference>
<evidence type="ECO:0000259" key="6">
    <source>
        <dbReference type="PROSITE" id="PS51898"/>
    </source>
</evidence>
<dbReference type="Proteomes" id="UP001168540">
    <property type="component" value="Unassembled WGS sequence"/>
</dbReference>
<keyword evidence="3 5" id="KW-0238">DNA-binding</keyword>
<comment type="similarity">
    <text evidence="1">Belongs to the 'phage' integrase family.</text>
</comment>
<dbReference type="RefSeq" id="WP_289832310.1">
    <property type="nucleotide sequence ID" value="NZ_JAUEDK010000086.1"/>
</dbReference>
<evidence type="ECO:0000256" key="3">
    <source>
        <dbReference type="ARBA" id="ARBA00023125"/>
    </source>
</evidence>
<dbReference type="PROSITE" id="PS51898">
    <property type="entry name" value="TYR_RECOMBINASE"/>
    <property type="match status" value="1"/>
</dbReference>
<organism evidence="8 9">
    <name type="scientific">Crenobacter oryzisoli</name>
    <dbReference type="NCBI Taxonomy" id="3056844"/>
    <lineage>
        <taxon>Bacteria</taxon>
        <taxon>Pseudomonadati</taxon>
        <taxon>Pseudomonadota</taxon>
        <taxon>Betaproteobacteria</taxon>
        <taxon>Neisseriales</taxon>
        <taxon>Neisseriaceae</taxon>
        <taxon>Crenobacter</taxon>
    </lineage>
</organism>
<feature type="domain" description="Tyr recombinase" evidence="6">
    <location>
        <begin position="160"/>
        <end position="368"/>
    </location>
</feature>
<keyword evidence="4" id="KW-0233">DNA recombination</keyword>
<evidence type="ECO:0000313" key="9">
    <source>
        <dbReference type="Proteomes" id="UP001168540"/>
    </source>
</evidence>
<evidence type="ECO:0000256" key="2">
    <source>
        <dbReference type="ARBA" id="ARBA00022908"/>
    </source>
</evidence>
<evidence type="ECO:0000256" key="5">
    <source>
        <dbReference type="PROSITE-ProRule" id="PRU01248"/>
    </source>
</evidence>
<sequence>MFPSLPPDALPTRPDTPLAVVDDAALAAIADWLHEVATTLAPSSWLNYRKEIERFLIWLRSQQLTPAQLQRQHVNQYQQLLQRPPSDWVNPRRAPRHDPAWRPLAGPLKPSSIRQAMTILHNCFDWLLLHERAGVRRNPFRRVRVARDQASPFEERLLSPAALAWLRDSIEALPRERLRDFHHYYRARWLVALLLVGGLRREEVVSARLGDFRYDASYDVWTLRVLGKGNKLRDVTVTNELLAELRFYLRHALDRDSLPEPDDPTPLLFALHRKGWRDPQPLCGQHLYKLVKTLLARAAERASASGQPHLARELAPASPHWFRHSSITAKLEAGVPIEDVAEEHGHANINTTQRYAHKARGRRAQRLAGLTLLDDGASATPPPEPD</sequence>
<dbReference type="InterPro" id="IPR050090">
    <property type="entry name" value="Tyrosine_recombinase_XerCD"/>
</dbReference>
<name>A0ABT7XVC5_9NEIS</name>
<dbReference type="SUPFAM" id="SSF56349">
    <property type="entry name" value="DNA breaking-rejoining enzymes"/>
    <property type="match status" value="1"/>
</dbReference>
<evidence type="ECO:0000313" key="8">
    <source>
        <dbReference type="EMBL" id="MDN0077693.1"/>
    </source>
</evidence>
<accession>A0ABT7XVC5</accession>
<dbReference type="Pfam" id="PF00589">
    <property type="entry name" value="Phage_integrase"/>
    <property type="match status" value="1"/>
</dbReference>
<evidence type="ECO:0000259" key="7">
    <source>
        <dbReference type="PROSITE" id="PS51900"/>
    </source>
</evidence>
<comment type="caution">
    <text evidence="8">The sequence shown here is derived from an EMBL/GenBank/DDBJ whole genome shotgun (WGS) entry which is preliminary data.</text>
</comment>
<dbReference type="PANTHER" id="PTHR30349:SF41">
    <property type="entry name" value="INTEGRASE_RECOMBINASE PROTEIN MJ0367-RELATED"/>
    <property type="match status" value="1"/>
</dbReference>
<dbReference type="CDD" id="cd00397">
    <property type="entry name" value="DNA_BRE_C"/>
    <property type="match status" value="1"/>
</dbReference>
<keyword evidence="2" id="KW-0229">DNA integration</keyword>
<dbReference type="PANTHER" id="PTHR30349">
    <property type="entry name" value="PHAGE INTEGRASE-RELATED"/>
    <property type="match status" value="1"/>
</dbReference>
<reference evidence="8" key="1">
    <citation type="submission" date="2023-06" db="EMBL/GenBank/DDBJ databases">
        <authorList>
            <person name="Zhang S."/>
        </authorList>
    </citation>
    <scope>NUCLEOTIDE SEQUENCE</scope>
    <source>
        <strain evidence="8">SG2303</strain>
    </source>
</reference>
<dbReference type="InterPro" id="IPR013762">
    <property type="entry name" value="Integrase-like_cat_sf"/>
</dbReference>
<dbReference type="Gene3D" id="1.10.150.130">
    <property type="match status" value="1"/>
</dbReference>
<dbReference type="PROSITE" id="PS51900">
    <property type="entry name" value="CB"/>
    <property type="match status" value="1"/>
</dbReference>
<keyword evidence="9" id="KW-1185">Reference proteome</keyword>
<dbReference type="InterPro" id="IPR011010">
    <property type="entry name" value="DNA_brk_join_enz"/>
</dbReference>
<feature type="domain" description="Core-binding (CB)" evidence="7">
    <location>
        <begin position="23"/>
        <end position="128"/>
    </location>
</feature>
<gene>
    <name evidence="8" type="ORF">QU481_23050</name>
</gene>
<evidence type="ECO:0000256" key="1">
    <source>
        <dbReference type="ARBA" id="ARBA00008857"/>
    </source>
</evidence>
<evidence type="ECO:0000256" key="4">
    <source>
        <dbReference type="ARBA" id="ARBA00023172"/>
    </source>
</evidence>
<dbReference type="EMBL" id="JAUEDK010000086">
    <property type="protein sequence ID" value="MDN0077693.1"/>
    <property type="molecule type" value="Genomic_DNA"/>
</dbReference>
<dbReference type="Gene3D" id="1.10.443.10">
    <property type="entry name" value="Intergrase catalytic core"/>
    <property type="match status" value="1"/>
</dbReference>
<dbReference type="InterPro" id="IPR044068">
    <property type="entry name" value="CB"/>
</dbReference>
<protein>
    <submittedName>
        <fullName evidence="8">Tyrosine-type recombinase/integrase</fullName>
    </submittedName>
</protein>